<reference evidence="7" key="1">
    <citation type="submission" date="2020-03" db="EMBL/GenBank/DDBJ databases">
        <title>A high-quality chromosome-level genome assembly of a woody plant with both climbing and erect habits, Rhamnella rubrinervis.</title>
        <authorList>
            <person name="Lu Z."/>
            <person name="Yang Y."/>
            <person name="Zhu X."/>
            <person name="Sun Y."/>
        </authorList>
    </citation>
    <scope>NUCLEOTIDE SEQUENCE</scope>
    <source>
        <strain evidence="7">BYM</strain>
        <tissue evidence="7">Leaf</tissue>
    </source>
</reference>
<evidence type="ECO:0000313" key="8">
    <source>
        <dbReference type="Proteomes" id="UP000796880"/>
    </source>
</evidence>
<dbReference type="InterPro" id="IPR027417">
    <property type="entry name" value="P-loop_NTPase"/>
</dbReference>
<evidence type="ECO:0000256" key="5">
    <source>
        <dbReference type="ARBA" id="ARBA00023134"/>
    </source>
</evidence>
<comment type="caution">
    <text evidence="7">The sequence shown here is derived from an EMBL/GenBank/DDBJ whole genome shotgun (WGS) entry which is preliminary data.</text>
</comment>
<dbReference type="GO" id="GO:0003924">
    <property type="term" value="F:GTPase activity"/>
    <property type="evidence" value="ECO:0007669"/>
    <property type="project" value="TreeGrafter"/>
</dbReference>
<evidence type="ECO:0000256" key="4">
    <source>
        <dbReference type="ARBA" id="ARBA00022801"/>
    </source>
</evidence>
<dbReference type="PANTHER" id="PTHR21231:SF7">
    <property type="entry name" value="GPN-LOOP GTPASE 3"/>
    <property type="match status" value="1"/>
</dbReference>
<comment type="function">
    <text evidence="6">Small GTPase required for proper nuclear import of RNA polymerase II and III (RNAPII and RNAPIII). May act at an RNAP assembly step prior to nuclear import.</text>
</comment>
<evidence type="ECO:0000256" key="3">
    <source>
        <dbReference type="ARBA" id="ARBA00022741"/>
    </source>
</evidence>
<gene>
    <name evidence="7" type="ORF">FNV43_RR16752</name>
</gene>
<keyword evidence="5 6" id="KW-0342">GTP-binding</keyword>
<evidence type="ECO:0000256" key="2">
    <source>
        <dbReference type="ARBA" id="ARBA00014587"/>
    </source>
</evidence>
<proteinExistence type="inferred from homology"/>
<evidence type="ECO:0000256" key="1">
    <source>
        <dbReference type="ARBA" id="ARBA00005290"/>
    </source>
</evidence>
<dbReference type="InterPro" id="IPR004130">
    <property type="entry name" value="Gpn"/>
</dbReference>
<name>A0A8K0MCI5_9ROSA</name>
<dbReference type="Gene3D" id="3.40.50.300">
    <property type="entry name" value="P-loop containing nucleotide triphosphate hydrolases"/>
    <property type="match status" value="1"/>
</dbReference>
<evidence type="ECO:0000313" key="7">
    <source>
        <dbReference type="EMBL" id="KAF3442834.1"/>
    </source>
</evidence>
<dbReference type="AlphaFoldDB" id="A0A8K0MCI5"/>
<dbReference type="FunFam" id="3.40.50.300:FF:000552">
    <property type="entry name" value="GPN-loop GTPase 3"/>
    <property type="match status" value="1"/>
</dbReference>
<dbReference type="Proteomes" id="UP000796880">
    <property type="component" value="Unassembled WGS sequence"/>
</dbReference>
<sequence length="266" mass="30072">MGYAQLVIGPAGSGKSTYCSSLYQHCETVGRTVHIVNLDPAAENFDYPVAMDVRELISLDDVMEELGLGPNGGLIYCMEHLDENLDDWLTEELDNYLDDDYLVFDCPGQIELFSHVPLLWNFVEHLKRKNFNVCGVYLLDSQLMTDVTKFISGCMSSLSAMVQLELSHVNILSKMDLVSNKKDIEDFLNPEPQSLLSELNQRMGPQFAKLNKSLIELVNDYNMVSFVPLDLRKESSIQYVLAQIDSCIQYGEDADLKVKDFNSDED</sequence>
<dbReference type="CDD" id="cd17872">
    <property type="entry name" value="GPN3"/>
    <property type="match status" value="1"/>
</dbReference>
<dbReference type="GO" id="GO:0005525">
    <property type="term" value="F:GTP binding"/>
    <property type="evidence" value="ECO:0007669"/>
    <property type="project" value="UniProtKB-KW"/>
</dbReference>
<evidence type="ECO:0000256" key="6">
    <source>
        <dbReference type="RuleBase" id="RU365059"/>
    </source>
</evidence>
<dbReference type="OrthoDB" id="5839at2759"/>
<comment type="similarity">
    <text evidence="1 6">Belongs to the GPN-loop GTPase family.</text>
</comment>
<protein>
    <recommendedName>
        <fullName evidence="2 6">GPN-loop GTPase 3</fullName>
    </recommendedName>
</protein>
<keyword evidence="3 6" id="KW-0547">Nucleotide-binding</keyword>
<dbReference type="PANTHER" id="PTHR21231">
    <property type="entry name" value="XPA-BINDING PROTEIN 1-RELATED"/>
    <property type="match status" value="1"/>
</dbReference>
<dbReference type="EMBL" id="VOIH02000007">
    <property type="protein sequence ID" value="KAF3442834.1"/>
    <property type="molecule type" value="Genomic_DNA"/>
</dbReference>
<comment type="subunit">
    <text evidence="6">Binds to RNA polymerase II (RNAPII).</text>
</comment>
<keyword evidence="8" id="KW-1185">Reference proteome</keyword>
<dbReference type="InterPro" id="IPR030228">
    <property type="entry name" value="Gpn3"/>
</dbReference>
<dbReference type="SUPFAM" id="SSF52540">
    <property type="entry name" value="P-loop containing nucleoside triphosphate hydrolases"/>
    <property type="match status" value="1"/>
</dbReference>
<organism evidence="7 8">
    <name type="scientific">Rhamnella rubrinervis</name>
    <dbReference type="NCBI Taxonomy" id="2594499"/>
    <lineage>
        <taxon>Eukaryota</taxon>
        <taxon>Viridiplantae</taxon>
        <taxon>Streptophyta</taxon>
        <taxon>Embryophyta</taxon>
        <taxon>Tracheophyta</taxon>
        <taxon>Spermatophyta</taxon>
        <taxon>Magnoliopsida</taxon>
        <taxon>eudicotyledons</taxon>
        <taxon>Gunneridae</taxon>
        <taxon>Pentapetalae</taxon>
        <taxon>rosids</taxon>
        <taxon>fabids</taxon>
        <taxon>Rosales</taxon>
        <taxon>Rhamnaceae</taxon>
        <taxon>rhamnoid group</taxon>
        <taxon>Rhamneae</taxon>
        <taxon>Rhamnella</taxon>
    </lineage>
</organism>
<dbReference type="Pfam" id="PF03029">
    <property type="entry name" value="ATP_bind_1"/>
    <property type="match status" value="1"/>
</dbReference>
<accession>A0A8K0MCI5</accession>
<keyword evidence="4 6" id="KW-0378">Hydrolase</keyword>